<evidence type="ECO:0000313" key="3">
    <source>
        <dbReference type="Proteomes" id="UP000438429"/>
    </source>
</evidence>
<sequence length="258" mass="27992">MARKAVLVFKDPLYGERGQIHFSEFLFQIACCANKTDNSSAFGCRCCHWGLKTFTVLNDPDSCWLFIPTDLSGGARGFGTGMRVAVRRQQRGPTSGSRLSRGRDLLRQPALAGTARVYATNHQPVTVNRTHRDPQGVNRHVPCVQRAGGSGGSSRCRCGAKKTRRRGLIPSAAASEIEGENDDVIGRTVVIVSSCGGVECGGAAEEGRRRADVSVIPAHPPTPCRRRSFVPPLTTGVHPHGPLPFRRRSDPVVRSQRI</sequence>
<dbReference type="Proteomes" id="UP000438429">
    <property type="component" value="Unassembled WGS sequence"/>
</dbReference>
<reference evidence="2 3" key="1">
    <citation type="submission" date="2019-06" db="EMBL/GenBank/DDBJ databases">
        <title>Draft genomes of female and male turbot (Scophthalmus maximus).</title>
        <authorList>
            <person name="Xu H."/>
            <person name="Xu X.-W."/>
            <person name="Shao C."/>
            <person name="Chen S."/>
        </authorList>
    </citation>
    <scope>NUCLEOTIDE SEQUENCE [LARGE SCALE GENOMIC DNA]</scope>
    <source>
        <strain evidence="2">Ysfricsl-2016a</strain>
        <tissue evidence="2">Blood</tissue>
    </source>
</reference>
<dbReference type="EMBL" id="VEVO01000007">
    <property type="protein sequence ID" value="KAF0040142.1"/>
    <property type="molecule type" value="Genomic_DNA"/>
</dbReference>
<comment type="caution">
    <text evidence="2">The sequence shown here is derived from an EMBL/GenBank/DDBJ whole genome shotgun (WGS) entry which is preliminary data.</text>
</comment>
<feature type="region of interest" description="Disordered" evidence="1">
    <location>
        <begin position="235"/>
        <end position="258"/>
    </location>
</feature>
<evidence type="ECO:0000256" key="1">
    <source>
        <dbReference type="SAM" id="MobiDB-lite"/>
    </source>
</evidence>
<gene>
    <name evidence="2" type="ORF">F2P81_008377</name>
</gene>
<organism evidence="2 3">
    <name type="scientific">Scophthalmus maximus</name>
    <name type="common">Turbot</name>
    <name type="synonym">Psetta maxima</name>
    <dbReference type="NCBI Taxonomy" id="52904"/>
    <lineage>
        <taxon>Eukaryota</taxon>
        <taxon>Metazoa</taxon>
        <taxon>Chordata</taxon>
        <taxon>Craniata</taxon>
        <taxon>Vertebrata</taxon>
        <taxon>Euteleostomi</taxon>
        <taxon>Actinopterygii</taxon>
        <taxon>Neopterygii</taxon>
        <taxon>Teleostei</taxon>
        <taxon>Neoteleostei</taxon>
        <taxon>Acanthomorphata</taxon>
        <taxon>Carangaria</taxon>
        <taxon>Pleuronectiformes</taxon>
        <taxon>Pleuronectoidei</taxon>
        <taxon>Scophthalmidae</taxon>
        <taxon>Scophthalmus</taxon>
    </lineage>
</organism>
<dbReference type="AlphaFoldDB" id="A0A6A4TD52"/>
<protein>
    <submittedName>
        <fullName evidence="2">Uncharacterized protein</fullName>
    </submittedName>
</protein>
<accession>A0A6A4TD52</accession>
<proteinExistence type="predicted"/>
<evidence type="ECO:0000313" key="2">
    <source>
        <dbReference type="EMBL" id="KAF0040142.1"/>
    </source>
</evidence>
<name>A0A6A4TD52_SCOMX</name>